<evidence type="ECO:0000313" key="3">
    <source>
        <dbReference type="Proteomes" id="UP000813461"/>
    </source>
</evidence>
<dbReference type="EMBL" id="JAGMVJ010000027">
    <property type="protein sequence ID" value="KAH7070283.1"/>
    <property type="molecule type" value="Genomic_DNA"/>
</dbReference>
<feature type="compositionally biased region" description="Basic and acidic residues" evidence="1">
    <location>
        <begin position="285"/>
        <end position="300"/>
    </location>
</feature>
<gene>
    <name evidence="2" type="ORF">FB567DRAFT_217490</name>
</gene>
<accession>A0A8K0VT21</accession>
<comment type="caution">
    <text evidence="2">The sequence shown here is derived from an EMBL/GenBank/DDBJ whole genome shotgun (WGS) entry which is preliminary data.</text>
</comment>
<organism evidence="2 3">
    <name type="scientific">Paraphoma chrysanthemicola</name>
    <dbReference type="NCBI Taxonomy" id="798071"/>
    <lineage>
        <taxon>Eukaryota</taxon>
        <taxon>Fungi</taxon>
        <taxon>Dikarya</taxon>
        <taxon>Ascomycota</taxon>
        <taxon>Pezizomycotina</taxon>
        <taxon>Dothideomycetes</taxon>
        <taxon>Pleosporomycetidae</taxon>
        <taxon>Pleosporales</taxon>
        <taxon>Pleosporineae</taxon>
        <taxon>Phaeosphaeriaceae</taxon>
        <taxon>Paraphoma</taxon>
    </lineage>
</organism>
<proteinExistence type="predicted"/>
<feature type="compositionally biased region" description="Acidic residues" evidence="1">
    <location>
        <begin position="301"/>
        <end position="326"/>
    </location>
</feature>
<evidence type="ECO:0000313" key="2">
    <source>
        <dbReference type="EMBL" id="KAH7070283.1"/>
    </source>
</evidence>
<feature type="region of interest" description="Disordered" evidence="1">
    <location>
        <begin position="282"/>
        <end position="331"/>
    </location>
</feature>
<dbReference type="Proteomes" id="UP000813461">
    <property type="component" value="Unassembled WGS sequence"/>
</dbReference>
<keyword evidence="3" id="KW-1185">Reference proteome</keyword>
<protein>
    <submittedName>
        <fullName evidence="2">Uncharacterized protein</fullName>
    </submittedName>
</protein>
<dbReference type="OrthoDB" id="3800453at2759"/>
<dbReference type="AlphaFoldDB" id="A0A8K0VT21"/>
<evidence type="ECO:0000256" key="1">
    <source>
        <dbReference type="SAM" id="MobiDB-lite"/>
    </source>
</evidence>
<reference evidence="2" key="1">
    <citation type="journal article" date="2021" name="Nat. Commun.">
        <title>Genetic determinants of endophytism in the Arabidopsis root mycobiome.</title>
        <authorList>
            <person name="Mesny F."/>
            <person name="Miyauchi S."/>
            <person name="Thiergart T."/>
            <person name="Pickel B."/>
            <person name="Atanasova L."/>
            <person name="Karlsson M."/>
            <person name="Huettel B."/>
            <person name="Barry K.W."/>
            <person name="Haridas S."/>
            <person name="Chen C."/>
            <person name="Bauer D."/>
            <person name="Andreopoulos W."/>
            <person name="Pangilinan J."/>
            <person name="LaButti K."/>
            <person name="Riley R."/>
            <person name="Lipzen A."/>
            <person name="Clum A."/>
            <person name="Drula E."/>
            <person name="Henrissat B."/>
            <person name="Kohler A."/>
            <person name="Grigoriev I.V."/>
            <person name="Martin F.M."/>
            <person name="Hacquard S."/>
        </authorList>
    </citation>
    <scope>NUCLEOTIDE SEQUENCE</scope>
    <source>
        <strain evidence="2">MPI-SDFR-AT-0120</strain>
    </source>
</reference>
<name>A0A8K0VT21_9PLEO</name>
<feature type="region of interest" description="Disordered" evidence="1">
    <location>
        <begin position="247"/>
        <end position="269"/>
    </location>
</feature>
<feature type="compositionally biased region" description="Acidic residues" evidence="1">
    <location>
        <begin position="253"/>
        <end position="267"/>
    </location>
</feature>
<sequence>MIAKSTQAPRARYNLPASLILTQRELRQYRRWQSSCTTSKPTECGYLPTAIEYDDFQHWLKKQDSGYFSDVFDDIYDHIQCPKSPSEPAVASLCRHTVHPIVAQRPCKRCPVCTIDVYLNYMKVLTRTLQGVNGRPLPFSGTPSEQQEKLYLAWSQGKVSTLQQVCELEKLSAQEKLWSKKHPEHLNDDVQSATKALDLYWFETVNCPRVEERKPKNKAVAFTDDTNFDSGRPTYYFLRSSPRYEPGKYTIDTESEDDEDAISEDSEDYSHARVIVLGGPEEEEHSIHHDLSADSARKEDSFDDLEFDDGDSDWEDVDSDEDDESSDGSYISFEVEEECSYIVFSDD</sequence>